<gene>
    <name evidence="2" type="ORF">RHODPL_RHODPL_00061</name>
</gene>
<dbReference type="AlphaFoldDB" id="A0AAJ5T9R6"/>
<organism evidence="2">
    <name type="scientific">Rhodoplanes serenus</name>
    <dbReference type="NCBI Taxonomy" id="200615"/>
    <lineage>
        <taxon>Bacteria</taxon>
        <taxon>Pseudomonadati</taxon>
        <taxon>Pseudomonadota</taxon>
        <taxon>Alphaproteobacteria</taxon>
        <taxon>Hyphomicrobiales</taxon>
        <taxon>Nitrobacteraceae</taxon>
        <taxon>Rhodoplanes</taxon>
    </lineage>
</organism>
<geneLocation type="plasmid" evidence="2">
    <name>1</name>
</geneLocation>
<sequence length="71" mass="7769">MGGRLRELFEGDVQPSASSTTNPCVPILRSNRIPLAHLLRSVRLNANVVREIGQPVGVDEVTKAAHIEWVP</sequence>
<proteinExistence type="predicted"/>
<dbReference type="EMBL" id="LR026982">
    <property type="protein sequence ID" value="VCU06613.1"/>
    <property type="molecule type" value="Genomic_DNA"/>
</dbReference>
<evidence type="ECO:0000256" key="1">
    <source>
        <dbReference type="SAM" id="MobiDB-lite"/>
    </source>
</evidence>
<protein>
    <submittedName>
        <fullName evidence="2">Uncharacterized protein</fullName>
    </submittedName>
</protein>
<feature type="region of interest" description="Disordered" evidence="1">
    <location>
        <begin position="1"/>
        <end position="21"/>
    </location>
</feature>
<keyword evidence="2" id="KW-0614">Plasmid</keyword>
<reference evidence="2" key="1">
    <citation type="submission" date="2018-10" db="EMBL/GenBank/DDBJ databases">
        <authorList>
            <person name="Peiro R."/>
            <person name="Begona"/>
            <person name="Cbmso G."/>
            <person name="Lopez M."/>
            <person name="Gonzalez S."/>
            <person name="Sacristan E."/>
            <person name="Castillo E."/>
        </authorList>
    </citation>
    <scope>NUCLEOTIDE SEQUENCE</scope>
    <source>
        <strain evidence="2">Rhod_plasmid</strain>
        <plasmid evidence="2">1</plasmid>
    </source>
</reference>
<accession>A0AAJ5T9R6</accession>
<evidence type="ECO:0000313" key="2">
    <source>
        <dbReference type="EMBL" id="VCU06613.1"/>
    </source>
</evidence>
<name>A0AAJ5T9R6_9BRAD</name>